<protein>
    <submittedName>
        <fullName evidence="2">Uncharacterized protein</fullName>
    </submittedName>
</protein>
<gene>
    <name evidence="2" type="ORF">AFUS01_LOCUS5565</name>
</gene>
<dbReference type="Proteomes" id="UP000708208">
    <property type="component" value="Unassembled WGS sequence"/>
</dbReference>
<proteinExistence type="predicted"/>
<sequence>MVGLWAWGGNHTGTASATGQVQVNQSQEHHVSSTLGLPSRRPGGFPDPNSILSPRTNNETGGLGVKMVEYVLGTSPATKDLDARMRHLAIDDKDKKDLKKEVETSIVQNGMCEEIVLQHGQMTHIPQIAHCPPHQQQQHGQMLQHPPQPLQHPQLAQDVSIDHKNSNMSIHPEEPPTPMMTSYHPTMNGHSLHHNMANVDPVGTFAEIPMDPTSQAAQVSFESSYNGVNPHMVHPHQPPPNVLPPFDQQQIFRTHNGPTTNGNASSPLGMVPQQYLQQQQQIPTATGLPSGSGFTIAPYVINSPDQYSFIAGLYSVVYFR</sequence>
<feature type="compositionally biased region" description="Polar residues" evidence="1">
    <location>
        <begin position="25"/>
        <end position="36"/>
    </location>
</feature>
<dbReference type="OrthoDB" id="668540at2759"/>
<feature type="compositionally biased region" description="Polar residues" evidence="1">
    <location>
        <begin position="50"/>
        <end position="60"/>
    </location>
</feature>
<evidence type="ECO:0000313" key="3">
    <source>
        <dbReference type="Proteomes" id="UP000708208"/>
    </source>
</evidence>
<organism evidence="2 3">
    <name type="scientific">Allacma fusca</name>
    <dbReference type="NCBI Taxonomy" id="39272"/>
    <lineage>
        <taxon>Eukaryota</taxon>
        <taxon>Metazoa</taxon>
        <taxon>Ecdysozoa</taxon>
        <taxon>Arthropoda</taxon>
        <taxon>Hexapoda</taxon>
        <taxon>Collembola</taxon>
        <taxon>Symphypleona</taxon>
        <taxon>Sminthuridae</taxon>
        <taxon>Allacma</taxon>
    </lineage>
</organism>
<keyword evidence="3" id="KW-1185">Reference proteome</keyword>
<comment type="caution">
    <text evidence="2">The sequence shown here is derived from an EMBL/GenBank/DDBJ whole genome shotgun (WGS) entry which is preliminary data.</text>
</comment>
<evidence type="ECO:0000256" key="1">
    <source>
        <dbReference type="SAM" id="MobiDB-lite"/>
    </source>
</evidence>
<name>A0A8J2J9G1_9HEXA</name>
<dbReference type="EMBL" id="CAJVCH010035503">
    <property type="protein sequence ID" value="CAG7716035.1"/>
    <property type="molecule type" value="Genomic_DNA"/>
</dbReference>
<evidence type="ECO:0000313" key="2">
    <source>
        <dbReference type="EMBL" id="CAG7716035.1"/>
    </source>
</evidence>
<feature type="region of interest" description="Disordered" evidence="1">
    <location>
        <begin position="25"/>
        <end position="60"/>
    </location>
</feature>
<accession>A0A8J2J9G1</accession>
<dbReference type="AlphaFoldDB" id="A0A8J2J9G1"/>
<reference evidence="2" key="1">
    <citation type="submission" date="2021-06" db="EMBL/GenBank/DDBJ databases">
        <authorList>
            <person name="Hodson N. C."/>
            <person name="Mongue J. A."/>
            <person name="Jaron S. K."/>
        </authorList>
    </citation>
    <scope>NUCLEOTIDE SEQUENCE</scope>
</reference>